<dbReference type="GO" id="GO:0005737">
    <property type="term" value="C:cytoplasm"/>
    <property type="evidence" value="ECO:0007669"/>
    <property type="project" value="TreeGrafter"/>
</dbReference>
<dbReference type="InterPro" id="IPR045255">
    <property type="entry name" value="RanBP1-like"/>
</dbReference>
<dbReference type="PROSITE" id="PS50196">
    <property type="entry name" value="RANBD1"/>
    <property type="match status" value="1"/>
</dbReference>
<evidence type="ECO:0000313" key="4">
    <source>
        <dbReference type="Proteomes" id="UP000230750"/>
    </source>
</evidence>
<dbReference type="GO" id="GO:0005096">
    <property type="term" value="F:GTPase activator activity"/>
    <property type="evidence" value="ECO:0007669"/>
    <property type="project" value="TreeGrafter"/>
</dbReference>
<protein>
    <submittedName>
        <fullName evidence="3">Ran-specific GTPase-activating protein 1-like protein</fullName>
    </submittedName>
</protein>
<proteinExistence type="predicted"/>
<organism evidence="3 4">
    <name type="scientific">Stichopus japonicus</name>
    <name type="common">Sea cucumber</name>
    <dbReference type="NCBI Taxonomy" id="307972"/>
    <lineage>
        <taxon>Eukaryota</taxon>
        <taxon>Metazoa</taxon>
        <taxon>Echinodermata</taxon>
        <taxon>Eleutherozoa</taxon>
        <taxon>Echinozoa</taxon>
        <taxon>Holothuroidea</taxon>
        <taxon>Aspidochirotacea</taxon>
        <taxon>Aspidochirotida</taxon>
        <taxon>Stichopodidae</taxon>
        <taxon>Apostichopus</taxon>
    </lineage>
</organism>
<feature type="domain" description="RanBD1" evidence="2">
    <location>
        <begin position="3"/>
        <end position="137"/>
    </location>
</feature>
<dbReference type="PANTHER" id="PTHR23138:SF87">
    <property type="entry name" value="E3 SUMO-PROTEIN LIGASE RANBP2"/>
    <property type="match status" value="1"/>
</dbReference>
<comment type="caution">
    <text evidence="3">The sequence shown here is derived from an EMBL/GenBank/DDBJ whole genome shotgun (WGS) entry which is preliminary data.</text>
</comment>
<reference evidence="3 4" key="1">
    <citation type="journal article" date="2017" name="PLoS Biol.">
        <title>The sea cucumber genome provides insights into morphological evolution and visceral regeneration.</title>
        <authorList>
            <person name="Zhang X."/>
            <person name="Sun L."/>
            <person name="Yuan J."/>
            <person name="Sun Y."/>
            <person name="Gao Y."/>
            <person name="Zhang L."/>
            <person name="Li S."/>
            <person name="Dai H."/>
            <person name="Hamel J.F."/>
            <person name="Liu C."/>
            <person name="Yu Y."/>
            <person name="Liu S."/>
            <person name="Lin W."/>
            <person name="Guo K."/>
            <person name="Jin S."/>
            <person name="Xu P."/>
            <person name="Storey K.B."/>
            <person name="Huan P."/>
            <person name="Zhang T."/>
            <person name="Zhou Y."/>
            <person name="Zhang J."/>
            <person name="Lin C."/>
            <person name="Li X."/>
            <person name="Xing L."/>
            <person name="Huo D."/>
            <person name="Sun M."/>
            <person name="Wang L."/>
            <person name="Mercier A."/>
            <person name="Li F."/>
            <person name="Yang H."/>
            <person name="Xiang J."/>
        </authorList>
    </citation>
    <scope>NUCLEOTIDE SEQUENCE [LARGE SCALE GENOMIC DNA]</scope>
    <source>
        <strain evidence="3">Shaxun</strain>
        <tissue evidence="3">Muscle</tissue>
    </source>
</reference>
<dbReference type="Gene3D" id="2.30.29.30">
    <property type="entry name" value="Pleckstrin-homology domain (PH domain)/Phosphotyrosine-binding domain (PTB)"/>
    <property type="match status" value="1"/>
</dbReference>
<keyword evidence="4" id="KW-1185">Reference proteome</keyword>
<dbReference type="Proteomes" id="UP000230750">
    <property type="component" value="Unassembled WGS sequence"/>
</dbReference>
<accession>A0A2G8JG17</accession>
<dbReference type="Pfam" id="PF00638">
    <property type="entry name" value="Ran_BP1"/>
    <property type="match status" value="1"/>
</dbReference>
<feature type="region of interest" description="Disordered" evidence="1">
    <location>
        <begin position="131"/>
        <end position="151"/>
    </location>
</feature>
<sequence>MCQAEMVLLLRVEEQQDTKEKEMVRFDEKAEIFHEKEQNWDKLGICNIVILLDEKQKYEINMINKENDRIIASHPVIKETQLLPAKGTDRCYVWTTEALLGDSREEKKTTFFVRFKESDTASLFQEEFQKAQSHEKQHEEMVKGKDKQNTAEEKAANLAEEKAANLAEEEAAKLFEEEAAKLVQEKPAKLAEERAAKLAEERAAKLAEEKAANLAEEEAAKLAEERAAKLAEERAAKLAEEKAAKLAEEEAAKLAEEKAANLAEEEAAKLAEERAAKLAEERAAKLAEERAAKLAEERAAKLVEERAAKLVEERAAKLVEERAAKLDVKVRGDVPSGDGTSVEVEEQQDTKEKEMVRFDEKAEIFHEKEQNWDKLGICNIVILLDEKQKYEINMINKENDRIIASHPVRKETQLVLLKELTAVTYGRRKPY</sequence>
<evidence type="ECO:0000256" key="1">
    <source>
        <dbReference type="SAM" id="MobiDB-lite"/>
    </source>
</evidence>
<dbReference type="STRING" id="307972.A0A2G8JG17"/>
<dbReference type="InterPro" id="IPR000156">
    <property type="entry name" value="Ran_bind_dom"/>
</dbReference>
<dbReference type="GO" id="GO:0005643">
    <property type="term" value="C:nuclear pore"/>
    <property type="evidence" value="ECO:0007669"/>
    <property type="project" value="TreeGrafter"/>
</dbReference>
<evidence type="ECO:0000313" key="3">
    <source>
        <dbReference type="EMBL" id="PIK34690.1"/>
    </source>
</evidence>
<name>A0A2G8JG17_STIJA</name>
<dbReference type="AlphaFoldDB" id="A0A2G8JG17"/>
<evidence type="ECO:0000259" key="2">
    <source>
        <dbReference type="PROSITE" id="PS50196"/>
    </source>
</evidence>
<dbReference type="SUPFAM" id="SSF50729">
    <property type="entry name" value="PH domain-like"/>
    <property type="match status" value="2"/>
</dbReference>
<dbReference type="PANTHER" id="PTHR23138">
    <property type="entry name" value="RAN BINDING PROTEIN"/>
    <property type="match status" value="1"/>
</dbReference>
<dbReference type="EMBL" id="MRZV01002103">
    <property type="protein sequence ID" value="PIK34690.1"/>
    <property type="molecule type" value="Genomic_DNA"/>
</dbReference>
<dbReference type="InterPro" id="IPR011993">
    <property type="entry name" value="PH-like_dom_sf"/>
</dbReference>
<gene>
    <name evidence="3" type="ORF">BSL78_28487</name>
</gene>